<dbReference type="SFLD" id="SFLDG01182">
    <property type="entry name" value="Prostaglandin_E_synthase_like"/>
    <property type="match status" value="2"/>
</dbReference>
<comment type="catalytic activity">
    <reaction evidence="16">
        <text>prostaglandin H2 = prostaglandin E2</text>
        <dbReference type="Rhea" id="RHEA:12893"/>
        <dbReference type="ChEBI" id="CHEBI:57405"/>
        <dbReference type="ChEBI" id="CHEBI:606564"/>
        <dbReference type="EC" id="5.3.99.3"/>
    </reaction>
    <physiologicalReaction direction="left-to-right" evidence="16">
        <dbReference type="Rhea" id="RHEA:12894"/>
    </physiologicalReaction>
</comment>
<dbReference type="Gene3D" id="3.40.30.10">
    <property type="entry name" value="Glutaredoxin"/>
    <property type="match status" value="2"/>
</dbReference>
<dbReference type="GO" id="GO:0050220">
    <property type="term" value="F:prostaglandin-E synthase activity"/>
    <property type="evidence" value="ECO:0007669"/>
    <property type="project" value="UniProtKB-EC"/>
</dbReference>
<keyword evidence="11" id="KW-0443">Lipid metabolism</keyword>
<dbReference type="SFLD" id="SFLDG01203">
    <property type="entry name" value="Prostaglandin_E_synthase_like1"/>
    <property type="match status" value="2"/>
</dbReference>
<dbReference type="PANTHER" id="PTHR12782:SF5">
    <property type="entry name" value="PROSTAGLANDIN E SYNTHASE 2"/>
    <property type="match status" value="1"/>
</dbReference>
<comment type="similarity">
    <text evidence="2">Belongs to the GST superfamily.</text>
</comment>
<comment type="subcellular location">
    <subcellularLocation>
        <location evidence="18">Endomembrane system</location>
        <topology evidence="18">Single-pass membrane protein</topology>
    </subcellularLocation>
</comment>
<keyword evidence="5" id="KW-0644">Prostaglandin metabolism</keyword>
<sequence length="904" mass="104690">MSSLHSKATHKMFKFVLQTPCMQKSNKNLVTLVNAKNRAKICQIPKKFDSQNRLKSTLVQTIGKGVNYSLIVAISLSAGLVSGSLLVKTFVKKSDDPNEEIRSVALVTEFVPTKIVEHHKSPYKNFPLTLHLYQFESCPYCSQIRAYLDYFGFTYSLTEVDSFSKEELTKFTKARKLPILVLEDKISKKKWHLANATAILSALESVRDEKHINFSDILDQYLPILRETGTSSPNKYITNSDLNSIEWRKWINNFAIPVLNLNSVDSFKNLFEKFDMISEKSCWKSRYNSVKYYIVYYFNVYKAYKKQPSLINRLDAEDQGKTPKDLLGRMLTQWEVGLGEKKFISGSDNPNLADISMYGNVRAYEGCTVFRESIARYPKFREWFERMNQEILKGYKRSSKNSMPILIENFADDFEKKIIVDEKNDKKIEEIKSKMDEIPSNPGDNEKFIFRILSATYLIHLLNQTHRSYRAFKPFQATYFNLKTDSRLIFTPKRLNSSETPQNASTKAPLNKNTQLPVEKDNSLRKLLVIFASGALAYFSISYYLEKRKSNAPSFEINYQSSNLPGKIKPSRSLNRGKNPGNIKITLYQYVTCPFCCKVRAYLDYYGYSYDIVEVNSINKSQLDWSGYKKVPTLAIQYPSKTNPEELDPEILQLNESSVIVSALETLRLDPSTPLAQIVKYYEPMEVDSSEKNKSSEFVNKYFVMLHSEKMTDGKDVSERKDERDWRKWVDSKFIHVISPNVYRTMSETLAAFNWYDQVGDWENNFSDFQRSCIRYIGSAVMFILGKSLKRKYNLKEDVRVSMYEMCDEWVNSLRGTFMGGSRPNLSDLALYGAISSYEGCPAFEDMMTHSKIKHWYDSCKEQVENNKGGFVLNNPDKLSDTQVKENQQKEENLNKKTKRFIIF</sequence>
<dbReference type="InterPro" id="IPR036282">
    <property type="entry name" value="Glutathione-S-Trfase_C_sf"/>
</dbReference>
<dbReference type="PROSITE" id="PS51354">
    <property type="entry name" value="GLUTAREDOXIN_2"/>
    <property type="match status" value="2"/>
</dbReference>
<dbReference type="EC" id="5.3.99.3" evidence="3"/>
<organism evidence="22 23">
    <name type="scientific">Brachionus plicatilis</name>
    <name type="common">Marine rotifer</name>
    <name type="synonym">Brachionus muelleri</name>
    <dbReference type="NCBI Taxonomy" id="10195"/>
    <lineage>
        <taxon>Eukaryota</taxon>
        <taxon>Metazoa</taxon>
        <taxon>Spiralia</taxon>
        <taxon>Gnathifera</taxon>
        <taxon>Rotifera</taxon>
        <taxon>Eurotatoria</taxon>
        <taxon>Monogononta</taxon>
        <taxon>Pseudotrocha</taxon>
        <taxon>Ploima</taxon>
        <taxon>Brachionidae</taxon>
        <taxon>Brachionus</taxon>
    </lineage>
</organism>
<evidence type="ECO:0000256" key="12">
    <source>
        <dbReference type="ARBA" id="ARBA00023136"/>
    </source>
</evidence>
<dbReference type="GO" id="GO:0001516">
    <property type="term" value="P:prostaglandin biosynthetic process"/>
    <property type="evidence" value="ECO:0007669"/>
    <property type="project" value="UniProtKB-UniPathway"/>
</dbReference>
<proteinExistence type="inferred from homology"/>
<keyword evidence="8 20" id="KW-0812">Transmembrane</keyword>
<dbReference type="InterPro" id="IPR034334">
    <property type="entry name" value="PGES2"/>
</dbReference>
<evidence type="ECO:0000313" key="23">
    <source>
        <dbReference type="Proteomes" id="UP000276133"/>
    </source>
</evidence>
<dbReference type="STRING" id="10195.A0A3M7QD63"/>
<keyword evidence="7" id="KW-0643">Prostaglandin biosynthesis</keyword>
<evidence type="ECO:0000256" key="11">
    <source>
        <dbReference type="ARBA" id="ARBA00023098"/>
    </source>
</evidence>
<dbReference type="SUPFAM" id="SSF47616">
    <property type="entry name" value="GST C-terminal domain-like"/>
    <property type="match status" value="2"/>
</dbReference>
<accession>A0A3M7QD63</accession>
<dbReference type="InterPro" id="IPR004045">
    <property type="entry name" value="Glutathione_S-Trfase_N"/>
</dbReference>
<dbReference type="SFLD" id="SFLDS00019">
    <property type="entry name" value="Glutathione_Transferase_(cytos"/>
    <property type="match status" value="2"/>
</dbReference>
<evidence type="ECO:0000256" key="4">
    <source>
        <dbReference type="ARBA" id="ARBA00019474"/>
    </source>
</evidence>
<dbReference type="InterPro" id="IPR036249">
    <property type="entry name" value="Thioredoxin-like_sf"/>
</dbReference>
<evidence type="ECO:0000256" key="20">
    <source>
        <dbReference type="SAM" id="Phobius"/>
    </source>
</evidence>
<evidence type="ECO:0000313" key="22">
    <source>
        <dbReference type="EMBL" id="RNA09367.1"/>
    </source>
</evidence>
<dbReference type="EMBL" id="REGN01006472">
    <property type="protein sequence ID" value="RNA09367.1"/>
    <property type="molecule type" value="Genomic_DNA"/>
</dbReference>
<evidence type="ECO:0000259" key="21">
    <source>
        <dbReference type="PROSITE" id="PS50404"/>
    </source>
</evidence>
<keyword evidence="13" id="KW-0275">Fatty acid biosynthesis</keyword>
<comment type="caution">
    <text evidence="22">The sequence shown here is derived from an EMBL/GenBank/DDBJ whole genome shotgun (WGS) entry which is preliminary data.</text>
</comment>
<evidence type="ECO:0000256" key="7">
    <source>
        <dbReference type="ARBA" id="ARBA00022585"/>
    </source>
</evidence>
<keyword evidence="12 20" id="KW-0472">Membrane</keyword>
<keyword evidence="23" id="KW-1185">Reference proteome</keyword>
<name>A0A3M7QD63_BRAPC</name>
<evidence type="ECO:0000256" key="19">
    <source>
        <dbReference type="SAM" id="MobiDB-lite"/>
    </source>
</evidence>
<evidence type="ECO:0000256" key="1">
    <source>
        <dbReference type="ARBA" id="ARBA00004702"/>
    </source>
</evidence>
<keyword evidence="6" id="KW-0444">Lipid biosynthesis</keyword>
<dbReference type="PROSITE" id="PS50404">
    <property type="entry name" value="GST_NTER"/>
    <property type="match status" value="1"/>
</dbReference>
<dbReference type="GO" id="GO:0005739">
    <property type="term" value="C:mitochondrion"/>
    <property type="evidence" value="ECO:0007669"/>
    <property type="project" value="TreeGrafter"/>
</dbReference>
<dbReference type="GO" id="GO:0012505">
    <property type="term" value="C:endomembrane system"/>
    <property type="evidence" value="ECO:0007669"/>
    <property type="project" value="UniProtKB-SubCell"/>
</dbReference>
<evidence type="ECO:0000256" key="5">
    <source>
        <dbReference type="ARBA" id="ARBA00022501"/>
    </source>
</evidence>
<dbReference type="InterPro" id="IPR040079">
    <property type="entry name" value="Glutathione_S-Trfase"/>
</dbReference>
<reference evidence="22 23" key="1">
    <citation type="journal article" date="2018" name="Sci. Rep.">
        <title>Genomic signatures of local adaptation to the degree of environmental predictability in rotifers.</title>
        <authorList>
            <person name="Franch-Gras L."/>
            <person name="Hahn C."/>
            <person name="Garcia-Roger E.M."/>
            <person name="Carmona M.J."/>
            <person name="Serra M."/>
            <person name="Gomez A."/>
        </authorList>
    </citation>
    <scope>NUCLEOTIDE SEQUENCE [LARGE SCALE GENOMIC DNA]</scope>
    <source>
        <strain evidence="22">HYR1</strain>
    </source>
</reference>
<evidence type="ECO:0000256" key="18">
    <source>
        <dbReference type="ARBA" id="ARBA00037847"/>
    </source>
</evidence>
<evidence type="ECO:0000256" key="6">
    <source>
        <dbReference type="ARBA" id="ARBA00022516"/>
    </source>
</evidence>
<evidence type="ECO:0000256" key="3">
    <source>
        <dbReference type="ARBA" id="ARBA00012203"/>
    </source>
</evidence>
<evidence type="ECO:0000256" key="13">
    <source>
        <dbReference type="ARBA" id="ARBA00023160"/>
    </source>
</evidence>
<dbReference type="Gene3D" id="1.20.1050.10">
    <property type="match status" value="2"/>
</dbReference>
<evidence type="ECO:0000256" key="15">
    <source>
        <dbReference type="ARBA" id="ARBA00023930"/>
    </source>
</evidence>
<keyword evidence="14" id="KW-0413">Isomerase</keyword>
<evidence type="ECO:0000256" key="17">
    <source>
        <dbReference type="ARBA" id="ARBA00031041"/>
    </source>
</evidence>
<dbReference type="SUPFAM" id="SSF52833">
    <property type="entry name" value="Thioredoxin-like"/>
    <property type="match status" value="2"/>
</dbReference>
<feature type="transmembrane region" description="Helical" evidence="20">
    <location>
        <begin position="68"/>
        <end position="87"/>
    </location>
</feature>
<comment type="pathway">
    <text evidence="1">Lipid metabolism; prostaglandin biosynthesis.</text>
</comment>
<gene>
    <name evidence="22" type="ORF">BpHYR1_003541</name>
</gene>
<dbReference type="AlphaFoldDB" id="A0A3M7QD63"/>
<dbReference type="InterPro" id="IPR034335">
    <property type="entry name" value="PGES2_C"/>
</dbReference>
<evidence type="ECO:0000256" key="14">
    <source>
        <dbReference type="ARBA" id="ARBA00023235"/>
    </source>
</evidence>
<dbReference type="Pfam" id="PF13417">
    <property type="entry name" value="GST_N_3"/>
    <property type="match status" value="2"/>
</dbReference>
<evidence type="ECO:0000256" key="10">
    <source>
        <dbReference type="ARBA" id="ARBA00022989"/>
    </source>
</evidence>
<evidence type="ECO:0000256" key="16">
    <source>
        <dbReference type="ARBA" id="ARBA00023931"/>
    </source>
</evidence>
<dbReference type="InterPro" id="IPR011767">
    <property type="entry name" value="GLR_AS"/>
</dbReference>
<dbReference type="CDD" id="cd03197">
    <property type="entry name" value="GST_C_mPGES2"/>
    <property type="match status" value="1"/>
</dbReference>
<feature type="domain" description="GST N-terminal" evidence="21">
    <location>
        <begin position="583"/>
        <end position="672"/>
    </location>
</feature>
<dbReference type="Proteomes" id="UP000276133">
    <property type="component" value="Unassembled WGS sequence"/>
</dbReference>
<dbReference type="PANTHER" id="PTHR12782">
    <property type="entry name" value="MICROSOMAL PROSTAGLANDIN E SYNTHASE-2"/>
    <property type="match status" value="1"/>
</dbReference>
<keyword evidence="9" id="KW-0276">Fatty acid metabolism</keyword>
<dbReference type="UniPathway" id="UPA00662"/>
<protein>
    <recommendedName>
        <fullName evidence="4">Prostaglandin E synthase 2</fullName>
        <ecNumber evidence="3">5.3.99.3</ecNumber>
    </recommendedName>
    <alternativeName>
        <fullName evidence="17">Microsomal prostaglandin E synthase 2</fullName>
    </alternativeName>
</protein>
<keyword evidence="10 20" id="KW-1133">Transmembrane helix</keyword>
<comment type="catalytic activity">
    <reaction evidence="15">
        <text>prostaglandin H2 = (12S)-hydroxy-(5Z,8E,10E)-heptadecatrienoate + malonaldehyde</text>
        <dbReference type="Rhea" id="RHEA:48644"/>
        <dbReference type="ChEBI" id="CHEBI:57405"/>
        <dbReference type="ChEBI" id="CHEBI:90694"/>
        <dbReference type="ChEBI" id="CHEBI:566274"/>
    </reaction>
    <physiologicalReaction direction="left-to-right" evidence="15">
        <dbReference type="Rhea" id="RHEA:48645"/>
    </physiologicalReaction>
</comment>
<evidence type="ECO:0000256" key="8">
    <source>
        <dbReference type="ARBA" id="ARBA00022692"/>
    </source>
</evidence>
<dbReference type="Gene3D" id="6.20.200.30">
    <property type="match status" value="1"/>
</dbReference>
<feature type="region of interest" description="Disordered" evidence="19">
    <location>
        <begin position="494"/>
        <end position="514"/>
    </location>
</feature>
<evidence type="ECO:0000256" key="9">
    <source>
        <dbReference type="ARBA" id="ARBA00022832"/>
    </source>
</evidence>
<dbReference type="OrthoDB" id="423541at2759"/>
<evidence type="ECO:0000256" key="2">
    <source>
        <dbReference type="ARBA" id="ARBA00007409"/>
    </source>
</evidence>
<dbReference type="PROSITE" id="PS00195">
    <property type="entry name" value="GLUTAREDOXIN_1"/>
    <property type="match status" value="1"/>
</dbReference>